<proteinExistence type="inferred from homology"/>
<dbReference type="InterPro" id="IPR003653">
    <property type="entry name" value="Peptidase_C48_C"/>
</dbReference>
<comment type="caution">
    <text evidence="5">The sequence shown here is derived from an EMBL/GenBank/DDBJ whole genome shotgun (WGS) entry which is preliminary data.</text>
</comment>
<evidence type="ECO:0000313" key="5">
    <source>
        <dbReference type="EMBL" id="PHT36134.1"/>
    </source>
</evidence>
<protein>
    <recommendedName>
        <fullName evidence="4">Ubiquitin-like protease family profile domain-containing protein</fullName>
    </recommendedName>
</protein>
<dbReference type="EMBL" id="MLFT02000010">
    <property type="protein sequence ID" value="PHT36134.1"/>
    <property type="molecule type" value="Genomic_DNA"/>
</dbReference>
<evidence type="ECO:0000256" key="2">
    <source>
        <dbReference type="ARBA" id="ARBA00022670"/>
    </source>
</evidence>
<name>A0A2G2VT27_CAPBA</name>
<dbReference type="InterPro" id="IPR038765">
    <property type="entry name" value="Papain-like_cys_pep_sf"/>
</dbReference>
<organism evidence="5 6">
    <name type="scientific">Capsicum baccatum</name>
    <name type="common">Peruvian pepper</name>
    <dbReference type="NCBI Taxonomy" id="33114"/>
    <lineage>
        <taxon>Eukaryota</taxon>
        <taxon>Viridiplantae</taxon>
        <taxon>Streptophyta</taxon>
        <taxon>Embryophyta</taxon>
        <taxon>Tracheophyta</taxon>
        <taxon>Spermatophyta</taxon>
        <taxon>Magnoliopsida</taxon>
        <taxon>eudicotyledons</taxon>
        <taxon>Gunneridae</taxon>
        <taxon>Pentapetalae</taxon>
        <taxon>asterids</taxon>
        <taxon>lamiids</taxon>
        <taxon>Solanales</taxon>
        <taxon>Solanaceae</taxon>
        <taxon>Solanoideae</taxon>
        <taxon>Capsiceae</taxon>
        <taxon>Capsicum</taxon>
    </lineage>
</organism>
<feature type="domain" description="Ubiquitin-like protease family profile" evidence="4">
    <location>
        <begin position="36"/>
        <end position="78"/>
    </location>
</feature>
<dbReference type="GO" id="GO:0008234">
    <property type="term" value="F:cysteine-type peptidase activity"/>
    <property type="evidence" value="ECO:0007669"/>
    <property type="project" value="InterPro"/>
</dbReference>
<evidence type="ECO:0000256" key="1">
    <source>
        <dbReference type="ARBA" id="ARBA00005234"/>
    </source>
</evidence>
<gene>
    <name evidence="5" type="ORF">CQW23_23834</name>
</gene>
<comment type="similarity">
    <text evidence="1">Belongs to the peptidase C48 family.</text>
</comment>
<reference evidence="5 6" key="1">
    <citation type="journal article" date="2017" name="Genome Biol.">
        <title>New reference genome sequences of hot pepper reveal the massive evolution of plant disease-resistance genes by retroduplication.</title>
        <authorList>
            <person name="Kim S."/>
            <person name="Park J."/>
            <person name="Yeom S.I."/>
            <person name="Kim Y.M."/>
            <person name="Seo E."/>
            <person name="Kim K.T."/>
            <person name="Kim M.S."/>
            <person name="Lee J.M."/>
            <person name="Cheong K."/>
            <person name="Shin H.S."/>
            <person name="Kim S.B."/>
            <person name="Han K."/>
            <person name="Lee J."/>
            <person name="Park M."/>
            <person name="Lee H.A."/>
            <person name="Lee H.Y."/>
            <person name="Lee Y."/>
            <person name="Oh S."/>
            <person name="Lee J.H."/>
            <person name="Choi E."/>
            <person name="Choi E."/>
            <person name="Lee S.E."/>
            <person name="Jeon J."/>
            <person name="Kim H."/>
            <person name="Choi G."/>
            <person name="Song H."/>
            <person name="Lee J."/>
            <person name="Lee S.C."/>
            <person name="Kwon J.K."/>
            <person name="Lee H.Y."/>
            <person name="Koo N."/>
            <person name="Hong Y."/>
            <person name="Kim R.W."/>
            <person name="Kang W.H."/>
            <person name="Huh J.H."/>
            <person name="Kang B.C."/>
            <person name="Yang T.J."/>
            <person name="Lee Y.H."/>
            <person name="Bennetzen J.L."/>
            <person name="Choi D."/>
        </authorList>
    </citation>
    <scope>NUCLEOTIDE SEQUENCE [LARGE SCALE GENOMIC DNA]</scope>
    <source>
        <strain evidence="6">cv. PBC81</strain>
    </source>
</reference>
<dbReference type="OrthoDB" id="1297091at2759"/>
<evidence type="ECO:0000256" key="3">
    <source>
        <dbReference type="ARBA" id="ARBA00022801"/>
    </source>
</evidence>
<accession>A0A2G2VT27</accession>
<keyword evidence="3" id="KW-0378">Hydrolase</keyword>
<dbReference type="PANTHER" id="PTHR33022">
    <property type="entry name" value="DUF1985 DOMAIN-CONTAINING PROTEIN"/>
    <property type="match status" value="1"/>
</dbReference>
<dbReference type="GO" id="GO:0006508">
    <property type="term" value="P:proteolysis"/>
    <property type="evidence" value="ECO:0007669"/>
    <property type="project" value="UniProtKB-KW"/>
</dbReference>
<dbReference type="Proteomes" id="UP000224567">
    <property type="component" value="Unassembled WGS sequence"/>
</dbReference>
<dbReference type="Gene3D" id="3.40.395.10">
    <property type="entry name" value="Adenoviral Proteinase, Chain A"/>
    <property type="match status" value="1"/>
</dbReference>
<evidence type="ECO:0000259" key="4">
    <source>
        <dbReference type="Pfam" id="PF02902"/>
    </source>
</evidence>
<dbReference type="PANTHER" id="PTHR33022:SF13">
    <property type="entry name" value="UBIQUITIN-LIKE PROTEASE FAMILY PROFILE DOMAIN-CONTAINING PROTEIN"/>
    <property type="match status" value="1"/>
</dbReference>
<keyword evidence="6" id="KW-1185">Reference proteome</keyword>
<evidence type="ECO:0000313" key="6">
    <source>
        <dbReference type="Proteomes" id="UP000224567"/>
    </source>
</evidence>
<reference evidence="6" key="2">
    <citation type="journal article" date="2017" name="J. Anim. Genet.">
        <title>Multiple reference genome sequences of hot pepper reveal the massive evolution of plant disease resistance genes by retroduplication.</title>
        <authorList>
            <person name="Kim S."/>
            <person name="Park J."/>
            <person name="Yeom S.-I."/>
            <person name="Kim Y.-M."/>
            <person name="Seo E."/>
            <person name="Kim K.-T."/>
            <person name="Kim M.-S."/>
            <person name="Lee J.M."/>
            <person name="Cheong K."/>
            <person name="Shin H.-S."/>
            <person name="Kim S.-B."/>
            <person name="Han K."/>
            <person name="Lee J."/>
            <person name="Park M."/>
            <person name="Lee H.-A."/>
            <person name="Lee H.-Y."/>
            <person name="Lee Y."/>
            <person name="Oh S."/>
            <person name="Lee J.H."/>
            <person name="Choi E."/>
            <person name="Choi E."/>
            <person name="Lee S.E."/>
            <person name="Jeon J."/>
            <person name="Kim H."/>
            <person name="Choi G."/>
            <person name="Song H."/>
            <person name="Lee J."/>
            <person name="Lee S.-C."/>
            <person name="Kwon J.-K."/>
            <person name="Lee H.-Y."/>
            <person name="Koo N."/>
            <person name="Hong Y."/>
            <person name="Kim R.W."/>
            <person name="Kang W.-H."/>
            <person name="Huh J.H."/>
            <person name="Kang B.-C."/>
            <person name="Yang T.-J."/>
            <person name="Lee Y.-H."/>
            <person name="Bennetzen J.L."/>
            <person name="Choi D."/>
        </authorList>
    </citation>
    <scope>NUCLEOTIDE SEQUENCE [LARGE SCALE GENOMIC DNA]</scope>
    <source>
        <strain evidence="6">cv. PBC81</strain>
    </source>
</reference>
<sequence>MLPTYLSDSGFFEKTKRTDWTTLNTYKYKLGQCIQFFNKKPFDVHYLQNIPHQASASMDCGIFVAAYAEILSEGLEVHSCGFDAQTQCAHYASLLWNYGVTKAMKGYASDNGDPPSSRNFYLQSIDENAIVTLE</sequence>
<keyword evidence="2" id="KW-0645">Protease</keyword>
<dbReference type="AlphaFoldDB" id="A0A2G2VT27"/>
<dbReference type="Pfam" id="PF02902">
    <property type="entry name" value="Peptidase_C48"/>
    <property type="match status" value="1"/>
</dbReference>
<dbReference type="SUPFAM" id="SSF54001">
    <property type="entry name" value="Cysteine proteinases"/>
    <property type="match status" value="1"/>
</dbReference>